<sequence>MIKTILRWLLARLFRVKLIGLENYRKAGPRVLIAANHSSYLDPILLWAFLPDDITFAINTHVARHWWVRPALRFAKVFPMDPTQPLSVKALTQYLKEDRKAVIFPEGRITVTGALMKVYDGAGLIAEKSGATVLPIRIDGTQYTQFSRLHGVVRLRWFPPITLNILPPRNVNLPSGLSGPERRHQVGLMLSDLMSDMMFETSNYRRTVFSALLDARRVHGGRHRVLEDVKRKPLTYDRLIAQSLALGRKLADKTNKGETVGLLLPNLNGTVAAFLGLQVEGRVPAMLNYSAGTRNLLASCAAANIKTVVTSRQFVATVKLDEAVAALSEKASVIYLEDLGRELRAPDKIRAFLAALTADYWYRGKHQPDDPAVILFTSGSEGEPKGVVLSHTNLLANREQLAARFDFNAQDIILNVLPVFHAFGLTAGTLLPLLSGMRLFLYPSPLHYRIIPEVAYDINATILFGTNTFLHGYAKHAHPYDFYSVRYVFAGAEKLQADTRRIWMEKFGLRVLEGYGATETSPVLSANTPMYYREGTVGRFLPGVQWRIEEVPGVTEGGRLHVAGPNVMLGYLRSERPGELEPPASRYGIGWYDTGDIVRIDAEGFVTVVGRVKRFAKIGGEMVSLTAVEELAARIWPGQRHAAIVLSDPKKGEKIILATEYKHADRAELTARAQQEGLGELCLPKDIRVFKELPLLATGKVDYPALTGFFHERGDL</sequence>
<dbReference type="SMART" id="SM00563">
    <property type="entry name" value="PlsC"/>
    <property type="match status" value="1"/>
</dbReference>
<protein>
    <submittedName>
        <fullName evidence="4">Fused 2-acylglycerophospho-ethanolamine acyltransferase/acyl-acyl carrier protein synthetase</fullName>
        <ecNumber evidence="4">2.3.1.40</ecNumber>
        <ecNumber evidence="4">6.2.1.47</ecNumber>
    </submittedName>
</protein>
<dbReference type="GO" id="GO:0008779">
    <property type="term" value="F:acyl-[acyl-carrier-protein]-phospholipid O-acyltransferase activity"/>
    <property type="evidence" value="ECO:0007669"/>
    <property type="project" value="UniProtKB-EC"/>
</dbReference>
<evidence type="ECO:0000256" key="1">
    <source>
        <dbReference type="ARBA" id="ARBA00006432"/>
    </source>
</evidence>
<evidence type="ECO:0000313" key="5">
    <source>
        <dbReference type="Proteomes" id="UP001162030"/>
    </source>
</evidence>
<dbReference type="InterPro" id="IPR002123">
    <property type="entry name" value="Plipid/glycerol_acylTrfase"/>
</dbReference>
<dbReference type="EC" id="6.2.1.47" evidence="4"/>
<dbReference type="Gene3D" id="3.40.50.12780">
    <property type="entry name" value="N-terminal domain of ligase-like"/>
    <property type="match status" value="1"/>
</dbReference>
<reference evidence="4 5" key="1">
    <citation type="submission" date="2023-03" db="EMBL/GenBank/DDBJ databases">
        <authorList>
            <person name="Pearce D."/>
        </authorList>
    </citation>
    <scope>NUCLEOTIDE SEQUENCE [LARGE SCALE GENOMIC DNA]</scope>
    <source>
        <strain evidence="4">Msz</strain>
    </source>
</reference>
<dbReference type="CDD" id="cd07989">
    <property type="entry name" value="LPLAT_AGPAT-like"/>
    <property type="match status" value="1"/>
</dbReference>
<dbReference type="PANTHER" id="PTHR43201:SF5">
    <property type="entry name" value="MEDIUM-CHAIN ACYL-COA LIGASE ACSF2, MITOCHONDRIAL"/>
    <property type="match status" value="1"/>
</dbReference>
<dbReference type="PROSITE" id="PS00455">
    <property type="entry name" value="AMP_BINDING"/>
    <property type="match status" value="1"/>
</dbReference>
<name>A0ABN8XBD2_9GAMM</name>
<evidence type="ECO:0000313" key="4">
    <source>
        <dbReference type="EMBL" id="CAI8951333.1"/>
    </source>
</evidence>
<dbReference type="InterPro" id="IPR020845">
    <property type="entry name" value="AMP-binding_CS"/>
</dbReference>
<keyword evidence="2 4" id="KW-0436">Ligase</keyword>
<gene>
    <name evidence="4" type="primary">aas</name>
    <name evidence="4" type="ORF">MSZNOR_4457</name>
</gene>
<evidence type="ECO:0000259" key="3">
    <source>
        <dbReference type="SMART" id="SM00563"/>
    </source>
</evidence>
<dbReference type="RefSeq" id="WP_317963487.1">
    <property type="nucleotide sequence ID" value="NZ_OX458333.1"/>
</dbReference>
<dbReference type="PANTHER" id="PTHR43201">
    <property type="entry name" value="ACYL-COA SYNTHETASE"/>
    <property type="match status" value="1"/>
</dbReference>
<dbReference type="Gene3D" id="3.30.300.30">
    <property type="match status" value="1"/>
</dbReference>
<keyword evidence="5" id="KW-1185">Reference proteome</keyword>
<dbReference type="EC" id="2.3.1.40" evidence="4"/>
<keyword evidence="4" id="KW-0808">Transferase</keyword>
<dbReference type="InterPro" id="IPR042099">
    <property type="entry name" value="ANL_N_sf"/>
</dbReference>
<dbReference type="Pfam" id="PF01553">
    <property type="entry name" value="Acyltransferase"/>
    <property type="match status" value="1"/>
</dbReference>
<dbReference type="Proteomes" id="UP001162030">
    <property type="component" value="Chromosome"/>
</dbReference>
<dbReference type="GO" id="GO:0016874">
    <property type="term" value="F:ligase activity"/>
    <property type="evidence" value="ECO:0007669"/>
    <property type="project" value="UniProtKB-KW"/>
</dbReference>
<comment type="similarity">
    <text evidence="1">Belongs to the ATP-dependent AMP-binding enzyme family.</text>
</comment>
<keyword evidence="4" id="KW-0012">Acyltransferase</keyword>
<dbReference type="SUPFAM" id="SSF69593">
    <property type="entry name" value="Glycerol-3-phosphate (1)-acyltransferase"/>
    <property type="match status" value="1"/>
</dbReference>
<dbReference type="Pfam" id="PF00501">
    <property type="entry name" value="AMP-binding"/>
    <property type="match status" value="1"/>
</dbReference>
<dbReference type="InterPro" id="IPR045851">
    <property type="entry name" value="AMP-bd_C_sf"/>
</dbReference>
<proteinExistence type="inferred from homology"/>
<dbReference type="SUPFAM" id="SSF56801">
    <property type="entry name" value="Acetyl-CoA synthetase-like"/>
    <property type="match status" value="1"/>
</dbReference>
<evidence type="ECO:0000256" key="2">
    <source>
        <dbReference type="ARBA" id="ARBA00022598"/>
    </source>
</evidence>
<organism evidence="4 5">
    <name type="scientific">Methylocaldum szegediense</name>
    <dbReference type="NCBI Taxonomy" id="73780"/>
    <lineage>
        <taxon>Bacteria</taxon>
        <taxon>Pseudomonadati</taxon>
        <taxon>Pseudomonadota</taxon>
        <taxon>Gammaproteobacteria</taxon>
        <taxon>Methylococcales</taxon>
        <taxon>Methylococcaceae</taxon>
        <taxon>Methylocaldum</taxon>
    </lineage>
</organism>
<dbReference type="InterPro" id="IPR000873">
    <property type="entry name" value="AMP-dep_synth/lig_dom"/>
</dbReference>
<accession>A0ABN8XBD2</accession>
<dbReference type="EMBL" id="OX458333">
    <property type="protein sequence ID" value="CAI8951333.1"/>
    <property type="molecule type" value="Genomic_DNA"/>
</dbReference>
<feature type="domain" description="Phospholipid/glycerol acyltransferase" evidence="3">
    <location>
        <begin position="31"/>
        <end position="141"/>
    </location>
</feature>